<keyword evidence="3" id="KW-1185">Reference proteome</keyword>
<name>A0AAV7QSV7_PLEWA</name>
<dbReference type="Proteomes" id="UP001066276">
    <property type="component" value="Chromosome 6"/>
</dbReference>
<organism evidence="2 3">
    <name type="scientific">Pleurodeles waltl</name>
    <name type="common">Iberian ribbed newt</name>
    <dbReference type="NCBI Taxonomy" id="8319"/>
    <lineage>
        <taxon>Eukaryota</taxon>
        <taxon>Metazoa</taxon>
        <taxon>Chordata</taxon>
        <taxon>Craniata</taxon>
        <taxon>Vertebrata</taxon>
        <taxon>Euteleostomi</taxon>
        <taxon>Amphibia</taxon>
        <taxon>Batrachia</taxon>
        <taxon>Caudata</taxon>
        <taxon>Salamandroidea</taxon>
        <taxon>Salamandridae</taxon>
        <taxon>Pleurodelinae</taxon>
        <taxon>Pleurodeles</taxon>
    </lineage>
</organism>
<dbReference type="EMBL" id="JANPWB010000010">
    <property type="protein sequence ID" value="KAJ1143168.1"/>
    <property type="molecule type" value="Genomic_DNA"/>
</dbReference>
<evidence type="ECO:0000256" key="1">
    <source>
        <dbReference type="SAM" id="MobiDB-lite"/>
    </source>
</evidence>
<sequence length="95" mass="9942">MGRGRPSSGTQPQLRESDPLRKSRLPVARPPSRVRAAAAPTRQHGPPGSASLPAHPPSLLSTRGALCLTRVPSKLSFSPKALRSSNSSCPPCLLA</sequence>
<proteinExistence type="predicted"/>
<reference evidence="2" key="1">
    <citation type="journal article" date="2022" name="bioRxiv">
        <title>Sequencing and chromosome-scale assembly of the giantPleurodeles waltlgenome.</title>
        <authorList>
            <person name="Brown T."/>
            <person name="Elewa A."/>
            <person name="Iarovenko S."/>
            <person name="Subramanian E."/>
            <person name="Araus A.J."/>
            <person name="Petzold A."/>
            <person name="Susuki M."/>
            <person name="Suzuki K.-i.T."/>
            <person name="Hayashi T."/>
            <person name="Toyoda A."/>
            <person name="Oliveira C."/>
            <person name="Osipova E."/>
            <person name="Leigh N.D."/>
            <person name="Simon A."/>
            <person name="Yun M.H."/>
        </authorList>
    </citation>
    <scope>NUCLEOTIDE SEQUENCE</scope>
    <source>
        <strain evidence="2">20211129_DDA</strain>
        <tissue evidence="2">Liver</tissue>
    </source>
</reference>
<gene>
    <name evidence="2" type="ORF">NDU88_009479</name>
</gene>
<evidence type="ECO:0000313" key="2">
    <source>
        <dbReference type="EMBL" id="KAJ1143168.1"/>
    </source>
</evidence>
<feature type="compositionally biased region" description="Low complexity" evidence="1">
    <location>
        <begin position="25"/>
        <end position="40"/>
    </location>
</feature>
<accession>A0AAV7QSV7</accession>
<evidence type="ECO:0000313" key="3">
    <source>
        <dbReference type="Proteomes" id="UP001066276"/>
    </source>
</evidence>
<dbReference type="AlphaFoldDB" id="A0AAV7QSV7"/>
<comment type="caution">
    <text evidence="2">The sequence shown here is derived from an EMBL/GenBank/DDBJ whole genome shotgun (WGS) entry which is preliminary data.</text>
</comment>
<feature type="region of interest" description="Disordered" evidence="1">
    <location>
        <begin position="1"/>
        <end position="60"/>
    </location>
</feature>
<protein>
    <submittedName>
        <fullName evidence="2">Uncharacterized protein</fullName>
    </submittedName>
</protein>